<evidence type="ECO:0000313" key="3">
    <source>
        <dbReference type="Proteomes" id="UP000737171"/>
    </source>
</evidence>
<sequence length="142" mass="16080">MTPLPRSTTEARQDAAAEDAFTSEGGSPPPEELERERQMAEFRIDHDGIRYRYHGYQYDRFADAVAYARLMRSRPAQLDGGGPHLTARTFLPPTDAQRSLLAALDIRYDAGTYRFEEFRYDRMADAVSYAKLAPRRQGGEGS</sequence>
<name>A0ABX2ENC4_9BURK</name>
<reference evidence="2 3" key="1">
    <citation type="submission" date="2020-05" db="EMBL/GenBank/DDBJ databases">
        <title>Aquincola sp. isolate from soil.</title>
        <authorList>
            <person name="Han J."/>
            <person name="Kim D.-U."/>
        </authorList>
    </citation>
    <scope>NUCLEOTIDE SEQUENCE [LARGE SCALE GENOMIC DNA]</scope>
    <source>
        <strain evidence="2 3">S2</strain>
    </source>
</reference>
<dbReference type="RefSeq" id="WP_173128742.1">
    <property type="nucleotide sequence ID" value="NZ_JABRWJ010000008.1"/>
</dbReference>
<keyword evidence="3" id="KW-1185">Reference proteome</keyword>
<organism evidence="2 3">
    <name type="scientific">Pseudaquabacterium terrae</name>
    <dbReference type="NCBI Taxonomy" id="2732868"/>
    <lineage>
        <taxon>Bacteria</taxon>
        <taxon>Pseudomonadati</taxon>
        <taxon>Pseudomonadota</taxon>
        <taxon>Betaproteobacteria</taxon>
        <taxon>Burkholderiales</taxon>
        <taxon>Sphaerotilaceae</taxon>
        <taxon>Pseudaquabacterium</taxon>
    </lineage>
</organism>
<proteinExistence type="predicted"/>
<evidence type="ECO:0000256" key="1">
    <source>
        <dbReference type="SAM" id="MobiDB-lite"/>
    </source>
</evidence>
<comment type="caution">
    <text evidence="2">The sequence shown here is derived from an EMBL/GenBank/DDBJ whole genome shotgun (WGS) entry which is preliminary data.</text>
</comment>
<protein>
    <submittedName>
        <fullName evidence="2">Uncharacterized protein</fullName>
    </submittedName>
</protein>
<dbReference type="Proteomes" id="UP000737171">
    <property type="component" value="Unassembled WGS sequence"/>
</dbReference>
<accession>A0ABX2ENC4</accession>
<feature type="region of interest" description="Disordered" evidence="1">
    <location>
        <begin position="1"/>
        <end position="36"/>
    </location>
</feature>
<dbReference type="EMBL" id="JABRWJ010000008">
    <property type="protein sequence ID" value="NRF70200.1"/>
    <property type="molecule type" value="Genomic_DNA"/>
</dbReference>
<gene>
    <name evidence="2" type="ORF">HLB44_24640</name>
</gene>
<evidence type="ECO:0000313" key="2">
    <source>
        <dbReference type="EMBL" id="NRF70200.1"/>
    </source>
</evidence>